<dbReference type="Gene3D" id="3.30.2320.10">
    <property type="entry name" value="hypothetical protein PF0899 domain"/>
    <property type="match status" value="1"/>
</dbReference>
<dbReference type="Proteomes" id="UP000029453">
    <property type="component" value="Unassembled WGS sequence"/>
</dbReference>
<comment type="subcellular location">
    <subcellularLocation>
        <location evidence="1">Virion</location>
    </subcellularLocation>
</comment>
<reference evidence="4 5" key="1">
    <citation type="submission" date="2012-10" db="EMBL/GenBank/DDBJ databases">
        <title>Draft Genome Sequence of Paenibacillus popilliae ATCC 14706T.</title>
        <authorList>
            <person name="Iiyama K."/>
            <person name="Mori K."/>
            <person name="Mon H."/>
            <person name="Chieda Y."/>
            <person name="Lee J.M."/>
            <person name="Kusakabe T."/>
            <person name="Tashiro K."/>
            <person name="Asano S."/>
            <person name="Yasunaga-Aoki C."/>
            <person name="Shimizu S."/>
        </authorList>
    </citation>
    <scope>NUCLEOTIDE SEQUENCE [LARGE SCALE GENOMIC DNA]</scope>
    <source>
        <strain evidence="4 5">ATCC 14706</strain>
    </source>
</reference>
<dbReference type="InterPro" id="IPR024455">
    <property type="entry name" value="Phage_capsid"/>
</dbReference>
<feature type="coiled-coil region" evidence="2">
    <location>
        <begin position="48"/>
        <end position="82"/>
    </location>
</feature>
<evidence type="ECO:0000313" key="5">
    <source>
        <dbReference type="Proteomes" id="UP000029453"/>
    </source>
</evidence>
<dbReference type="RefSeq" id="WP_006284079.1">
    <property type="nucleotide sequence ID" value="NZ_BALG01000014.1"/>
</dbReference>
<dbReference type="OrthoDB" id="9786516at2"/>
<sequence>MKKQPRFTLNLQLFAGESLAELMQARANIYDQQKAILDTAESEGRGLTQEEESQFQALENQFNEADRKVKEAEAREERAAAMTARGEELNSVQNTPFRPSAVGGAPVQIAPKDDGGFKNLGELVHAVRFGDPKGRLGELPVGQGQGGGYGVPEAFHGQLLPSSTRNEWSHGDGASGGYAVPEQFKSDILSLRPESAIVRSRANVLPAGDPPDAKITMPALDQGSKGVYGGVEVAWIEEGANKPETDAKLREVTLQPHEVAATTVITDKLLRNWAAANTFISNLLQSAMLAAEDIAFLTGTGAGKPTGILGAAGALVVNRETAEQISYLDTLKMRASLLPESVAGAVWVANLSTLPQIATLKDPAGNYIFIQGDATKGIPSTLGGMPIMFTGKIPTLGKKGDLMLLDLSYYLIKDGSGPFIAASEHVLFRQNKTVIKVFWNVDGKPWVIEPLALEDGATKVTPYVILSIPKL</sequence>
<dbReference type="NCBIfam" id="TIGR01554">
    <property type="entry name" value="major_cap_HK97"/>
    <property type="match status" value="1"/>
</dbReference>
<evidence type="ECO:0000259" key="3">
    <source>
        <dbReference type="Pfam" id="PF05065"/>
    </source>
</evidence>
<comment type="caution">
    <text evidence="4">The sequence shown here is derived from an EMBL/GenBank/DDBJ whole genome shotgun (WGS) entry which is preliminary data.</text>
</comment>
<protein>
    <recommendedName>
        <fullName evidence="3">Phage capsid-like C-terminal domain-containing protein</fullName>
    </recommendedName>
</protein>
<name>M9L7E4_PAEPP</name>
<evidence type="ECO:0000313" key="4">
    <source>
        <dbReference type="EMBL" id="GAC40852.1"/>
    </source>
</evidence>
<evidence type="ECO:0000256" key="2">
    <source>
        <dbReference type="SAM" id="Coils"/>
    </source>
</evidence>
<dbReference type="EMBL" id="BALG01000014">
    <property type="protein sequence ID" value="GAC40852.1"/>
    <property type="molecule type" value="Genomic_DNA"/>
</dbReference>
<proteinExistence type="predicted"/>
<gene>
    <name evidence="4" type="ORF">PPOP_0180</name>
</gene>
<keyword evidence="2" id="KW-0175">Coiled coil</keyword>
<dbReference type="Gene3D" id="3.30.2400.10">
    <property type="entry name" value="Major capsid protein gp5"/>
    <property type="match status" value="1"/>
</dbReference>
<evidence type="ECO:0000256" key="1">
    <source>
        <dbReference type="ARBA" id="ARBA00004328"/>
    </source>
</evidence>
<dbReference type="SUPFAM" id="SSF56563">
    <property type="entry name" value="Major capsid protein gp5"/>
    <property type="match status" value="1"/>
</dbReference>
<organism evidence="4 5">
    <name type="scientific">Paenibacillus popilliae ATCC 14706</name>
    <dbReference type="NCBI Taxonomy" id="1212764"/>
    <lineage>
        <taxon>Bacteria</taxon>
        <taxon>Bacillati</taxon>
        <taxon>Bacillota</taxon>
        <taxon>Bacilli</taxon>
        <taxon>Bacillales</taxon>
        <taxon>Paenibacillaceae</taxon>
        <taxon>Paenibacillus</taxon>
    </lineage>
</organism>
<dbReference type="InterPro" id="IPR054612">
    <property type="entry name" value="Phage_capsid-like_C"/>
</dbReference>
<dbReference type="Pfam" id="PF05065">
    <property type="entry name" value="Phage_capsid"/>
    <property type="match status" value="1"/>
</dbReference>
<dbReference type="AlphaFoldDB" id="M9L7E4"/>
<accession>M9L7E4</accession>
<feature type="domain" description="Phage capsid-like C-terminal" evidence="3">
    <location>
        <begin position="176"/>
        <end position="446"/>
    </location>
</feature>
<keyword evidence="5" id="KW-1185">Reference proteome</keyword>